<evidence type="ECO:0000259" key="2">
    <source>
        <dbReference type="Pfam" id="PF13968"/>
    </source>
</evidence>
<feature type="signal peptide" evidence="1">
    <location>
        <begin position="1"/>
        <end position="19"/>
    </location>
</feature>
<gene>
    <name evidence="3" type="ORF">Tco_0991806</name>
</gene>
<dbReference type="EMBL" id="BQNB010016873">
    <property type="protein sequence ID" value="GJT56752.1"/>
    <property type="molecule type" value="Genomic_DNA"/>
</dbReference>
<dbReference type="InterPro" id="IPR025315">
    <property type="entry name" value="DUF4220"/>
</dbReference>
<reference evidence="3" key="1">
    <citation type="journal article" date="2022" name="Int. J. Mol. Sci.">
        <title>Draft Genome of Tanacetum Coccineum: Genomic Comparison of Closely Related Tanacetum-Family Plants.</title>
        <authorList>
            <person name="Yamashiro T."/>
            <person name="Shiraishi A."/>
            <person name="Nakayama K."/>
            <person name="Satake H."/>
        </authorList>
    </citation>
    <scope>NUCLEOTIDE SEQUENCE</scope>
</reference>
<feature type="non-terminal residue" evidence="3">
    <location>
        <position position="185"/>
    </location>
</feature>
<dbReference type="Proteomes" id="UP001151760">
    <property type="component" value="Unassembled WGS sequence"/>
</dbReference>
<evidence type="ECO:0000256" key="1">
    <source>
        <dbReference type="SAM" id="SignalP"/>
    </source>
</evidence>
<feature type="chain" id="PRO_5045162176" description="DUF4220 domain-containing protein" evidence="1">
    <location>
        <begin position="20"/>
        <end position="185"/>
    </location>
</feature>
<feature type="domain" description="DUF4220" evidence="2">
    <location>
        <begin position="32"/>
        <end position="184"/>
    </location>
</feature>
<keyword evidence="4" id="KW-1185">Reference proteome</keyword>
<reference evidence="3" key="2">
    <citation type="submission" date="2022-01" db="EMBL/GenBank/DDBJ databases">
        <authorList>
            <person name="Yamashiro T."/>
            <person name="Shiraishi A."/>
            <person name="Satake H."/>
            <person name="Nakayama K."/>
        </authorList>
    </citation>
    <scope>NUCLEOTIDE SEQUENCE</scope>
</reference>
<dbReference type="PANTHER" id="PTHR31325">
    <property type="entry name" value="OS01G0798800 PROTEIN-RELATED"/>
    <property type="match status" value="1"/>
</dbReference>
<organism evidence="3 4">
    <name type="scientific">Tanacetum coccineum</name>
    <dbReference type="NCBI Taxonomy" id="301880"/>
    <lineage>
        <taxon>Eukaryota</taxon>
        <taxon>Viridiplantae</taxon>
        <taxon>Streptophyta</taxon>
        <taxon>Embryophyta</taxon>
        <taxon>Tracheophyta</taxon>
        <taxon>Spermatophyta</taxon>
        <taxon>Magnoliopsida</taxon>
        <taxon>eudicotyledons</taxon>
        <taxon>Gunneridae</taxon>
        <taxon>Pentapetalae</taxon>
        <taxon>asterids</taxon>
        <taxon>campanulids</taxon>
        <taxon>Asterales</taxon>
        <taxon>Asteraceae</taxon>
        <taxon>Asteroideae</taxon>
        <taxon>Anthemideae</taxon>
        <taxon>Anthemidinae</taxon>
        <taxon>Tanacetum</taxon>
    </lineage>
</organism>
<proteinExistence type="predicted"/>
<dbReference type="Pfam" id="PF13968">
    <property type="entry name" value="DUF4220"/>
    <property type="match status" value="1"/>
</dbReference>
<keyword evidence="1" id="KW-0732">Signal</keyword>
<accession>A0ABQ5F1T3</accession>
<sequence>MALWFAYILALAVASSALGVITRTALDVCSNISQFAVALYIFLLRRCSDLPKLSVLVCLAGFIKCFEHIKALCLATTENLHDSMLGPPAAVPNYHKFLEDFLLRKSQGFDEKWRRSLNSPLQSINHLYPEEGKEISEAYDLFQTFRRLFVDLILTFKDRDSSQSYFRHLESSNAFGAVAIELGFA</sequence>
<name>A0ABQ5F1T3_9ASTR</name>
<evidence type="ECO:0000313" key="3">
    <source>
        <dbReference type="EMBL" id="GJT56752.1"/>
    </source>
</evidence>
<evidence type="ECO:0000313" key="4">
    <source>
        <dbReference type="Proteomes" id="UP001151760"/>
    </source>
</evidence>
<comment type="caution">
    <text evidence="3">The sequence shown here is derived from an EMBL/GenBank/DDBJ whole genome shotgun (WGS) entry which is preliminary data.</text>
</comment>
<protein>
    <recommendedName>
        <fullName evidence="2">DUF4220 domain-containing protein</fullName>
    </recommendedName>
</protein>